<accession>A0A0M7G5S3</accession>
<feature type="DNA-binding region" description="H-T-H motif" evidence="4">
    <location>
        <begin position="28"/>
        <end position="47"/>
    </location>
</feature>
<keyword evidence="3" id="KW-0804">Transcription</keyword>
<reference evidence="7 10" key="2">
    <citation type="submission" date="2016-07" db="EMBL/GenBank/DDBJ databases">
        <title>Complete genome sequences of Bordetella pseudohinzii.</title>
        <authorList>
            <person name="Spilker T."/>
            <person name="Darrah R."/>
            <person name="LiPuma J.J."/>
        </authorList>
    </citation>
    <scope>NUCLEOTIDE SEQUENCE [LARGE SCALE GENOMIC DNA]</scope>
    <source>
        <strain evidence="7 10">HI4681</strain>
    </source>
</reference>
<dbReference type="InterPro" id="IPR009057">
    <property type="entry name" value="Homeodomain-like_sf"/>
</dbReference>
<organism evidence="8 9">
    <name type="scientific">Bordetella pseudohinzii</name>
    <dbReference type="NCBI Taxonomy" id="1331258"/>
    <lineage>
        <taxon>Bacteria</taxon>
        <taxon>Pseudomonadati</taxon>
        <taxon>Pseudomonadota</taxon>
        <taxon>Betaproteobacteria</taxon>
        <taxon>Burkholderiales</taxon>
        <taxon>Alcaligenaceae</taxon>
        <taxon>Bordetella</taxon>
    </lineage>
</organism>
<dbReference type="Gene3D" id="1.10.357.10">
    <property type="entry name" value="Tetracycline Repressor, domain 2"/>
    <property type="match status" value="1"/>
</dbReference>
<proteinExistence type="predicted"/>
<name>A0A0J6BUJ2_9BORD</name>
<dbReference type="InterPro" id="IPR050109">
    <property type="entry name" value="HTH-type_TetR-like_transc_reg"/>
</dbReference>
<evidence type="ECO:0000313" key="10">
    <source>
        <dbReference type="Proteomes" id="UP000092950"/>
    </source>
</evidence>
<dbReference type="OrthoDB" id="2356263at2"/>
<dbReference type="InterPro" id="IPR001647">
    <property type="entry name" value="HTH_TetR"/>
</dbReference>
<evidence type="ECO:0000256" key="3">
    <source>
        <dbReference type="ARBA" id="ARBA00023163"/>
    </source>
</evidence>
<protein>
    <submittedName>
        <fullName evidence="7">TetR family transcriptional regulator</fullName>
    </submittedName>
    <submittedName>
        <fullName evidence="8">Transcriptional regulator BetI</fullName>
    </submittedName>
</protein>
<accession>A0A0J6BUJ2</accession>
<feature type="region of interest" description="Disordered" evidence="5">
    <location>
        <begin position="201"/>
        <end position="226"/>
    </location>
</feature>
<evidence type="ECO:0000256" key="1">
    <source>
        <dbReference type="ARBA" id="ARBA00023015"/>
    </source>
</evidence>
<dbReference type="EMBL" id="CP016440">
    <property type="protein sequence ID" value="ANY16751.1"/>
    <property type="molecule type" value="Genomic_DNA"/>
</dbReference>
<dbReference type="GO" id="GO:0000976">
    <property type="term" value="F:transcription cis-regulatory region binding"/>
    <property type="evidence" value="ECO:0007669"/>
    <property type="project" value="TreeGrafter"/>
</dbReference>
<keyword evidence="10" id="KW-1185">Reference proteome</keyword>
<reference evidence="8 9" key="1">
    <citation type="submission" date="2015-09" db="EMBL/GenBank/DDBJ databases">
        <authorList>
            <person name="Jackson K.R."/>
            <person name="Lunt B.L."/>
            <person name="Fisher J.N.B."/>
            <person name="Gardner A.V."/>
            <person name="Bailey M.E."/>
            <person name="Deus L.M."/>
            <person name="Earl A.S."/>
            <person name="Gibby P.D."/>
            <person name="Hartmann K.A."/>
            <person name="Liu J.E."/>
            <person name="Manci A.M."/>
            <person name="Nielsen D.A."/>
            <person name="Solomon M.B."/>
            <person name="Breakwell D.P."/>
            <person name="Burnett S.H."/>
            <person name="Grose J.H."/>
        </authorList>
    </citation>
    <scope>NUCLEOTIDE SEQUENCE [LARGE SCALE GENOMIC DNA]</scope>
    <source>
        <strain evidence="8 9">2789STDY5608636</strain>
    </source>
</reference>
<dbReference type="GO" id="GO:0003700">
    <property type="term" value="F:DNA-binding transcription factor activity"/>
    <property type="evidence" value="ECO:0007669"/>
    <property type="project" value="TreeGrafter"/>
</dbReference>
<dbReference type="Proteomes" id="UP000092950">
    <property type="component" value="Chromosome"/>
</dbReference>
<dbReference type="KEGG" id="bpdz:BBN53_13165"/>
<dbReference type="SUPFAM" id="SSF46689">
    <property type="entry name" value="Homeodomain-like"/>
    <property type="match status" value="1"/>
</dbReference>
<evidence type="ECO:0000256" key="4">
    <source>
        <dbReference type="PROSITE-ProRule" id="PRU00335"/>
    </source>
</evidence>
<evidence type="ECO:0000256" key="2">
    <source>
        <dbReference type="ARBA" id="ARBA00023125"/>
    </source>
</evidence>
<dbReference type="Proteomes" id="UP000053096">
    <property type="component" value="Unassembled WGS sequence"/>
</dbReference>
<dbReference type="AlphaFoldDB" id="A0A0J6BUJ2"/>
<sequence length="226" mass="25211">MSRREQTERQILQALEDQIRDSGMAGVGINAIAKRAGVSKTLIYRYFDGLPGLLMTWMREQDYWTGHAGLLADSESSARPPAELILAMLRAQIEALAGNETLREIRRWELVERNEVTARLAERRERTARAFIDRVDGLTDEADVPAQVSIMLAGVLYLMLRAKTESHFLGLPLRGNEGWRRLYAALQEMVRGLPEPLRSQPLSALEAARPTSGKGRAGGQSKGEMP</sequence>
<evidence type="ECO:0000313" key="9">
    <source>
        <dbReference type="Proteomes" id="UP000053096"/>
    </source>
</evidence>
<dbReference type="RefSeq" id="WP_043208796.1">
    <property type="nucleotide sequence ID" value="NZ_CAJGUP010000004.1"/>
</dbReference>
<dbReference type="EMBL" id="CYTV01000007">
    <property type="protein sequence ID" value="CUI90492.1"/>
    <property type="molecule type" value="Genomic_DNA"/>
</dbReference>
<evidence type="ECO:0000313" key="8">
    <source>
        <dbReference type="EMBL" id="CUI90492.1"/>
    </source>
</evidence>
<feature type="compositionally biased region" description="Gly residues" evidence="5">
    <location>
        <begin position="215"/>
        <end position="226"/>
    </location>
</feature>
<evidence type="ECO:0000259" key="6">
    <source>
        <dbReference type="PROSITE" id="PS50977"/>
    </source>
</evidence>
<dbReference type="PANTHER" id="PTHR30055">
    <property type="entry name" value="HTH-TYPE TRANSCRIPTIONAL REGULATOR RUTR"/>
    <property type="match status" value="1"/>
</dbReference>
<dbReference type="PROSITE" id="PS50977">
    <property type="entry name" value="HTH_TETR_2"/>
    <property type="match status" value="1"/>
</dbReference>
<dbReference type="Pfam" id="PF00440">
    <property type="entry name" value="TetR_N"/>
    <property type="match status" value="1"/>
</dbReference>
<keyword evidence="2 4" id="KW-0238">DNA-binding</keyword>
<gene>
    <name evidence="7" type="ORF">BBN53_13165</name>
    <name evidence="8" type="ORF">ERS370011_02793</name>
</gene>
<evidence type="ECO:0000313" key="7">
    <source>
        <dbReference type="EMBL" id="ANY16751.1"/>
    </source>
</evidence>
<dbReference type="PANTHER" id="PTHR30055:SF234">
    <property type="entry name" value="HTH-TYPE TRANSCRIPTIONAL REGULATOR BETI"/>
    <property type="match status" value="1"/>
</dbReference>
<feature type="domain" description="HTH tetR-type" evidence="6">
    <location>
        <begin position="5"/>
        <end position="65"/>
    </location>
</feature>
<evidence type="ECO:0000256" key="5">
    <source>
        <dbReference type="SAM" id="MobiDB-lite"/>
    </source>
</evidence>
<keyword evidence="1" id="KW-0805">Transcription regulation</keyword>